<name>A0ABV8X153_9LACT</name>
<organism evidence="2 3">
    <name type="scientific">Chungangia koreensis</name>
    <dbReference type="NCBI Taxonomy" id="752657"/>
    <lineage>
        <taxon>Bacteria</taxon>
        <taxon>Bacillati</taxon>
        <taxon>Bacillota</taxon>
        <taxon>Bacilli</taxon>
        <taxon>Lactobacillales</taxon>
        <taxon>Chungangia</taxon>
    </lineage>
</organism>
<dbReference type="Proteomes" id="UP001595817">
    <property type="component" value="Unassembled WGS sequence"/>
</dbReference>
<dbReference type="InterPro" id="IPR016181">
    <property type="entry name" value="Acyl_CoA_acyltransferase"/>
</dbReference>
<dbReference type="PANTHER" id="PTHR43617">
    <property type="entry name" value="L-AMINO ACID N-ACETYLTRANSFERASE"/>
    <property type="match status" value="1"/>
</dbReference>
<dbReference type="EC" id="2.3.-.-" evidence="2"/>
<evidence type="ECO:0000313" key="3">
    <source>
        <dbReference type="Proteomes" id="UP001595817"/>
    </source>
</evidence>
<feature type="domain" description="N-acetyltransferase" evidence="1">
    <location>
        <begin position="3"/>
        <end position="155"/>
    </location>
</feature>
<dbReference type="EMBL" id="JBHSEC010000001">
    <property type="protein sequence ID" value="MFC4408819.1"/>
    <property type="molecule type" value="Genomic_DNA"/>
</dbReference>
<keyword evidence="2" id="KW-0012">Acyltransferase</keyword>
<dbReference type="PANTHER" id="PTHR43617:SF22">
    <property type="entry name" value="L-AMINO ACID N-ACETYLTRANSFERASE AAAT"/>
    <property type="match status" value="1"/>
</dbReference>
<reference evidence="3" key="1">
    <citation type="journal article" date="2019" name="Int. J. Syst. Evol. Microbiol.">
        <title>The Global Catalogue of Microorganisms (GCM) 10K type strain sequencing project: providing services to taxonomists for standard genome sequencing and annotation.</title>
        <authorList>
            <consortium name="The Broad Institute Genomics Platform"/>
            <consortium name="The Broad Institute Genome Sequencing Center for Infectious Disease"/>
            <person name="Wu L."/>
            <person name="Ma J."/>
        </authorList>
    </citation>
    <scope>NUCLEOTIDE SEQUENCE [LARGE SCALE GENOMIC DNA]</scope>
    <source>
        <strain evidence="3">CCUG 59778</strain>
    </source>
</reference>
<dbReference type="Gene3D" id="3.40.630.30">
    <property type="match status" value="1"/>
</dbReference>
<dbReference type="Pfam" id="PF00583">
    <property type="entry name" value="Acetyltransf_1"/>
    <property type="match status" value="1"/>
</dbReference>
<dbReference type="RefSeq" id="WP_378150920.1">
    <property type="nucleotide sequence ID" value="NZ_JBHSEC010000001.1"/>
</dbReference>
<dbReference type="InterPro" id="IPR050276">
    <property type="entry name" value="MshD_Acetyltransferase"/>
</dbReference>
<dbReference type="PROSITE" id="PS51186">
    <property type="entry name" value="GNAT"/>
    <property type="match status" value="1"/>
</dbReference>
<keyword evidence="2" id="KW-0808">Transferase</keyword>
<protein>
    <submittedName>
        <fullName evidence="2">GNAT family N-acetyltransferase</fullName>
        <ecNumber evidence="2">2.3.-.-</ecNumber>
    </submittedName>
</protein>
<keyword evidence="3" id="KW-1185">Reference proteome</keyword>
<accession>A0ABV8X153</accession>
<comment type="caution">
    <text evidence="2">The sequence shown here is derived from an EMBL/GenBank/DDBJ whole genome shotgun (WGS) entry which is preliminary data.</text>
</comment>
<evidence type="ECO:0000313" key="2">
    <source>
        <dbReference type="EMBL" id="MFC4408819.1"/>
    </source>
</evidence>
<dbReference type="InterPro" id="IPR000182">
    <property type="entry name" value="GNAT_dom"/>
</dbReference>
<evidence type="ECO:0000259" key="1">
    <source>
        <dbReference type="PROSITE" id="PS51186"/>
    </source>
</evidence>
<sequence>MNLRLAQVNEDNFFDVINLKSDEVQEKYIQIYERWVGSNAFFLAMCQTHGFIARAIYDGDVLIGFTSHGFSKGLNQYELNSMMLGHQFQGKGYGAPVLQAIIDDMVQAYQCDSIYLSVIEDNERAIRVYEKLGFRPTGEVVLGHHPEPVYCLTLTQAAAGQ</sequence>
<dbReference type="GO" id="GO:0016746">
    <property type="term" value="F:acyltransferase activity"/>
    <property type="evidence" value="ECO:0007669"/>
    <property type="project" value="UniProtKB-KW"/>
</dbReference>
<gene>
    <name evidence="2" type="ORF">ACFOZY_00075</name>
</gene>
<dbReference type="SUPFAM" id="SSF55729">
    <property type="entry name" value="Acyl-CoA N-acyltransferases (Nat)"/>
    <property type="match status" value="1"/>
</dbReference>
<proteinExistence type="predicted"/>